<dbReference type="InterPro" id="IPR023213">
    <property type="entry name" value="CAT-like_dom_sf"/>
</dbReference>
<evidence type="ECO:0000256" key="2">
    <source>
        <dbReference type="ARBA" id="ARBA00005189"/>
    </source>
</evidence>
<dbReference type="Gene3D" id="3.30.559.10">
    <property type="entry name" value="Chloramphenicol acetyltransferase-like domain"/>
    <property type="match status" value="1"/>
</dbReference>
<accession>A7S7Y9</accession>
<dbReference type="KEGG" id="nve:5511856"/>
<dbReference type="PANTHER" id="PTHR31650:SF1">
    <property type="entry name" value="WAX ESTER SYNTHASE_DIACYLGLYCEROL ACYLTRANSFERASE 4-RELATED"/>
    <property type="match status" value="1"/>
</dbReference>
<dbReference type="STRING" id="45351.A7S7Y9"/>
<feature type="transmembrane region" description="Helical" evidence="9">
    <location>
        <begin position="75"/>
        <end position="103"/>
    </location>
</feature>
<dbReference type="Pfam" id="PF06974">
    <property type="entry name" value="WS_DGAT_C"/>
    <property type="match status" value="1"/>
</dbReference>
<dbReference type="GO" id="GO:0047196">
    <property type="term" value="F:long-chain-alcohol O-fatty-acyltransferase activity"/>
    <property type="evidence" value="ECO:0007669"/>
    <property type="project" value="UniProtKB-EC"/>
</dbReference>
<dbReference type="GO" id="GO:0004144">
    <property type="term" value="F:diacylglycerol O-acyltransferase activity"/>
    <property type="evidence" value="ECO:0007669"/>
    <property type="project" value="UniProtKB-EC"/>
</dbReference>
<evidence type="ECO:0000256" key="5">
    <source>
        <dbReference type="ARBA" id="ARBA00024360"/>
    </source>
</evidence>
<dbReference type="eggNOG" id="ENOG502RZT4">
    <property type="taxonomic scope" value="Eukaryota"/>
</dbReference>
<evidence type="ECO:0000256" key="6">
    <source>
        <dbReference type="ARBA" id="ARBA00047604"/>
    </source>
</evidence>
<evidence type="ECO:0000313" key="13">
    <source>
        <dbReference type="Proteomes" id="UP000001593"/>
    </source>
</evidence>
<keyword evidence="9" id="KW-1133">Transmembrane helix</keyword>
<evidence type="ECO:0000256" key="8">
    <source>
        <dbReference type="SAM" id="MobiDB-lite"/>
    </source>
</evidence>
<evidence type="ECO:0000313" key="12">
    <source>
        <dbReference type="EMBL" id="EDO40204.1"/>
    </source>
</evidence>
<protein>
    <submittedName>
        <fullName evidence="12">Uncharacterized protein</fullName>
    </submittedName>
</protein>
<feature type="domain" description="O-acyltransferase WSD1-like N-terminal" evidence="10">
    <location>
        <begin position="145"/>
        <end position="295"/>
    </location>
</feature>
<dbReference type="EMBL" id="DS469595">
    <property type="protein sequence ID" value="EDO40204.1"/>
    <property type="molecule type" value="Genomic_DNA"/>
</dbReference>
<keyword evidence="13" id="KW-1185">Reference proteome</keyword>
<evidence type="ECO:0000256" key="3">
    <source>
        <dbReference type="ARBA" id="ARBA00022679"/>
    </source>
</evidence>
<dbReference type="InterPro" id="IPR045034">
    <property type="entry name" value="O-acyltransferase_WSD1-like"/>
</dbReference>
<evidence type="ECO:0000256" key="9">
    <source>
        <dbReference type="SAM" id="Phobius"/>
    </source>
</evidence>
<dbReference type="Pfam" id="PF03007">
    <property type="entry name" value="WS_DGAT_cat"/>
    <property type="match status" value="1"/>
</dbReference>
<keyword evidence="9" id="KW-0812">Transmembrane</keyword>
<gene>
    <name evidence="12" type="ORF">NEMVEDRAFT_v1g243468</name>
</gene>
<comment type="pathway">
    <text evidence="2">Lipid metabolism.</text>
</comment>
<feature type="domain" description="O-acyltransferase WSD1 C-terminal" evidence="11">
    <location>
        <begin position="401"/>
        <end position="542"/>
    </location>
</feature>
<dbReference type="HOGENOM" id="CLU_024186_1_0_1"/>
<keyword evidence="4" id="KW-0012">Acyltransferase</keyword>
<keyword evidence="3" id="KW-0808">Transferase</keyword>
<dbReference type="GO" id="GO:0008374">
    <property type="term" value="F:O-acyltransferase activity"/>
    <property type="evidence" value="ECO:0000318"/>
    <property type="project" value="GO_Central"/>
</dbReference>
<evidence type="ECO:0000256" key="4">
    <source>
        <dbReference type="ARBA" id="ARBA00023315"/>
    </source>
</evidence>
<dbReference type="Proteomes" id="UP000001593">
    <property type="component" value="Unassembled WGS sequence"/>
</dbReference>
<dbReference type="PANTHER" id="PTHR31650">
    <property type="entry name" value="O-ACYLTRANSFERASE (WSD1-LIKE) FAMILY PROTEIN"/>
    <property type="match status" value="1"/>
</dbReference>
<name>A7S7Y9_NEMVE</name>
<dbReference type="PhylomeDB" id="A7S7Y9"/>
<feature type="region of interest" description="Disordered" evidence="8">
    <location>
        <begin position="16"/>
        <end position="36"/>
    </location>
</feature>
<dbReference type="GO" id="GO:0019432">
    <property type="term" value="P:triglyceride biosynthetic process"/>
    <property type="evidence" value="ECO:0000318"/>
    <property type="project" value="GO_Central"/>
</dbReference>
<keyword evidence="9" id="KW-0472">Membrane</keyword>
<evidence type="ECO:0000259" key="10">
    <source>
        <dbReference type="Pfam" id="PF03007"/>
    </source>
</evidence>
<comment type="catalytic activity">
    <reaction evidence="6">
        <text>a long chain fatty alcohol + a fatty acyl-CoA = a long-chain alcohol wax ester + CoA</text>
        <dbReference type="Rhea" id="RHEA:38443"/>
        <dbReference type="ChEBI" id="CHEBI:17135"/>
        <dbReference type="ChEBI" id="CHEBI:57287"/>
        <dbReference type="ChEBI" id="CHEBI:77636"/>
        <dbReference type="ChEBI" id="CHEBI:235323"/>
        <dbReference type="EC" id="2.3.1.75"/>
    </reaction>
</comment>
<dbReference type="InterPro" id="IPR004255">
    <property type="entry name" value="O-acyltransferase_WSD1_N"/>
</dbReference>
<dbReference type="InParanoid" id="A7S7Y9"/>
<evidence type="ECO:0000259" key="11">
    <source>
        <dbReference type="Pfam" id="PF06974"/>
    </source>
</evidence>
<dbReference type="OrthoDB" id="619536at2759"/>
<comment type="pathway">
    <text evidence="1">Glycerolipid metabolism; triacylglycerol biosynthesis.</text>
</comment>
<dbReference type="UniPathway" id="UPA00282"/>
<reference evidence="12 13" key="1">
    <citation type="journal article" date="2007" name="Science">
        <title>Sea anemone genome reveals ancestral eumetazoan gene repertoire and genomic organization.</title>
        <authorList>
            <person name="Putnam N.H."/>
            <person name="Srivastava M."/>
            <person name="Hellsten U."/>
            <person name="Dirks B."/>
            <person name="Chapman J."/>
            <person name="Salamov A."/>
            <person name="Terry A."/>
            <person name="Shapiro H."/>
            <person name="Lindquist E."/>
            <person name="Kapitonov V.V."/>
            <person name="Jurka J."/>
            <person name="Genikhovich G."/>
            <person name="Grigoriev I.V."/>
            <person name="Lucas S.M."/>
            <person name="Steele R.E."/>
            <person name="Finnerty J.R."/>
            <person name="Technau U."/>
            <person name="Martindale M.Q."/>
            <person name="Rokhsar D.S."/>
        </authorList>
    </citation>
    <scope>NUCLEOTIDE SEQUENCE [LARGE SCALE GENOMIC DNA]</scope>
    <source>
        <strain evidence="13">CH2 X CH6</strain>
    </source>
</reference>
<dbReference type="InterPro" id="IPR009721">
    <property type="entry name" value="O-acyltransferase_WSD1_C"/>
</dbReference>
<organism evidence="12 13">
    <name type="scientific">Nematostella vectensis</name>
    <name type="common">Starlet sea anemone</name>
    <dbReference type="NCBI Taxonomy" id="45351"/>
    <lineage>
        <taxon>Eukaryota</taxon>
        <taxon>Metazoa</taxon>
        <taxon>Cnidaria</taxon>
        <taxon>Anthozoa</taxon>
        <taxon>Hexacorallia</taxon>
        <taxon>Actiniaria</taxon>
        <taxon>Edwardsiidae</taxon>
        <taxon>Nematostella</taxon>
    </lineage>
</organism>
<feature type="compositionally biased region" description="Basic and acidic residues" evidence="8">
    <location>
        <begin position="20"/>
        <end position="36"/>
    </location>
</feature>
<proteinExistence type="inferred from homology"/>
<comment type="catalytic activity">
    <reaction evidence="7">
        <text>an acyl-CoA + a 1,2-diacyl-sn-glycerol = a triacyl-sn-glycerol + CoA</text>
        <dbReference type="Rhea" id="RHEA:10868"/>
        <dbReference type="ChEBI" id="CHEBI:17815"/>
        <dbReference type="ChEBI" id="CHEBI:57287"/>
        <dbReference type="ChEBI" id="CHEBI:58342"/>
        <dbReference type="ChEBI" id="CHEBI:64615"/>
        <dbReference type="EC" id="2.3.1.20"/>
    </reaction>
</comment>
<dbReference type="OMA" id="RGMINIM"/>
<dbReference type="GO" id="GO:0005886">
    <property type="term" value="C:plasma membrane"/>
    <property type="evidence" value="ECO:0000318"/>
    <property type="project" value="GO_Central"/>
</dbReference>
<comment type="similarity">
    <text evidence="5">In the N-terminal section; belongs to the long-chain O-acyltransferase family.</text>
</comment>
<dbReference type="SUPFAM" id="SSF52777">
    <property type="entry name" value="CoA-dependent acyltransferases"/>
    <property type="match status" value="1"/>
</dbReference>
<evidence type="ECO:0000256" key="7">
    <source>
        <dbReference type="ARBA" id="ARBA00048109"/>
    </source>
</evidence>
<dbReference type="AlphaFoldDB" id="A7S7Y9"/>
<evidence type="ECO:0000256" key="1">
    <source>
        <dbReference type="ARBA" id="ARBA00004771"/>
    </source>
</evidence>
<sequence length="556" mass="62787">MGRSAVSEGAEILQRKTGKRHAEINDNKDVTASKEIPEMNHPASKGVVASKRLPTRKGIPSKFQKFMFVLSNIRFIIECLICNALVLMIAPYVFPVIMVYFILKKIEQYVEHWRYRATPVGGEDALWLQDSETNRLIITSIVFVNRPGDMKTAMSEFREVVRTRLVDSRNSKGELSFPRARKMVRPGYFQYFFQDDPDFDIEDHVFKYQGDPPKSKQELEAIVSEMYSKPFPEGKSPWYFCCVPTDYGDKSVAAIFRMHHCMADGVSLSRLLTRVLPDHYTPQKEARKFSSSERGLMTAKGFFIMTRTVIALLMSFADRSIVHGKDLKGKKKCVWSEPFDLNIVKQIKSKTGTTVNDVLMACLSLAIRRYFQKRGINNPEDFTSSIPVDVGKPTKETVFQNKFAVVFMKLPVSHNGILETLFETKRRMDVLKMSGEPIAMAYSMAMSTEFLPEFLVKPLASFIASKASCVLSNVPGPQYHMSVSGNPVQALTFWPPQRSNIGIGLSIFSYAGQVVVGADGDHEIMSDPELVTVLFGEVLQEMALHVLGTKIQQPVY</sequence>